<gene>
    <name evidence="4" type="ORF">MCOR_14730</name>
</gene>
<dbReference type="InterPro" id="IPR011047">
    <property type="entry name" value="Quinoprotein_ADH-like_sf"/>
</dbReference>
<sequence>MFLIQKYLYLVLVLQTEFGSSQFSCLTWDITGDKLKLICRVINLTEPVYILDNYGNIRANCSFEELQHTCLSSNKDDEITANVTTKEIIFMVYRSHIWNQSEIWNCLQGTHMVKTEVSILKGIIDGTNVYLSGEKTSSRQGTMLKMKCFSCRTPRGNYAEFLVNFQSEDSVTYNSATNTCTHHKGNCTQYDCSCSTTGNLFTWSYFTDKFNGGMHISCAMSYIDSNNNARFSKLATVYFDGEYFMNNGTTTIIKRPPDKDHDKEQEVLIHHKDSTEVNITTTETPVIMNTSTDIKRGIFISGIAIGAALMCVVFISCMGVYCLRRKIKNQGYLQLRKINRGKVILHTEPDVEPRESTEFIDQHNTNNTEDEELQRELDTLPGASMELPDIHHHNTNNKEHEELHRELDTLPVGTMELIDIHQHNTTNTETDELQRELDTLPGASMNLTDIHQHNTNNKEHEELHRELDTLPVGTMELIDIHQYNKNKTETEELQRELDTLSLASKELIDRDASQKNELTNATDSERIRIHDEDRFAQAQVSIDENVKRDPIFVMDIDLESISVRDILKMDEKIVITVTGADNNKLLVIDITTKERVFYKLQYSKPWKITECCAVGMDIVALSHPDDNIIQMINIKTGERLRSFKVNGTCIGLTQCEENLCVVSKVSEWVNYATLQMITIHGKLIWSKSLSTDSIDYMAVYKDKLLYTYIDTLYCCDFNGKVISQFKREGMIVSDVTTDAYGNIYVSTMRPCNVAILSGDCKNYKCLFTPADELDTCRLVRIFYDKRNNCLLVYKRLSNQSSVSLYDLRPIKS</sequence>
<keyword evidence="1" id="KW-0175">Coiled coil</keyword>
<accession>A0A6J8B4X2</accession>
<feature type="coiled-coil region" evidence="1">
    <location>
        <begin position="483"/>
        <end position="510"/>
    </location>
</feature>
<evidence type="ECO:0000256" key="3">
    <source>
        <dbReference type="SAM" id="SignalP"/>
    </source>
</evidence>
<evidence type="ECO:0000313" key="5">
    <source>
        <dbReference type="Proteomes" id="UP000507470"/>
    </source>
</evidence>
<reference evidence="4 5" key="1">
    <citation type="submission" date="2020-06" db="EMBL/GenBank/DDBJ databases">
        <authorList>
            <person name="Li R."/>
            <person name="Bekaert M."/>
        </authorList>
    </citation>
    <scope>NUCLEOTIDE SEQUENCE [LARGE SCALE GENOMIC DNA]</scope>
    <source>
        <strain evidence="5">wild</strain>
    </source>
</reference>
<name>A0A6J8B4X2_MYTCO</name>
<dbReference type="EMBL" id="CACVKT020002575">
    <property type="protein sequence ID" value="CAC5378543.1"/>
    <property type="molecule type" value="Genomic_DNA"/>
</dbReference>
<proteinExistence type="predicted"/>
<keyword evidence="2" id="KW-0472">Membrane</keyword>
<organism evidence="4 5">
    <name type="scientific">Mytilus coruscus</name>
    <name type="common">Sea mussel</name>
    <dbReference type="NCBI Taxonomy" id="42192"/>
    <lineage>
        <taxon>Eukaryota</taxon>
        <taxon>Metazoa</taxon>
        <taxon>Spiralia</taxon>
        <taxon>Lophotrochozoa</taxon>
        <taxon>Mollusca</taxon>
        <taxon>Bivalvia</taxon>
        <taxon>Autobranchia</taxon>
        <taxon>Pteriomorphia</taxon>
        <taxon>Mytilida</taxon>
        <taxon>Mytiloidea</taxon>
        <taxon>Mytilidae</taxon>
        <taxon>Mytilinae</taxon>
        <taxon>Mytilus</taxon>
    </lineage>
</organism>
<evidence type="ECO:0000256" key="2">
    <source>
        <dbReference type="SAM" id="Phobius"/>
    </source>
</evidence>
<feature type="signal peptide" evidence="3">
    <location>
        <begin position="1"/>
        <end position="21"/>
    </location>
</feature>
<evidence type="ECO:0000313" key="4">
    <source>
        <dbReference type="EMBL" id="CAC5378543.1"/>
    </source>
</evidence>
<dbReference type="Proteomes" id="UP000507470">
    <property type="component" value="Unassembled WGS sequence"/>
</dbReference>
<evidence type="ECO:0008006" key="6">
    <source>
        <dbReference type="Google" id="ProtNLM"/>
    </source>
</evidence>
<feature type="chain" id="PRO_5027109655" description="DZIP3-like HEPN domain-containing protein" evidence="3">
    <location>
        <begin position="22"/>
        <end position="812"/>
    </location>
</feature>
<feature type="transmembrane region" description="Helical" evidence="2">
    <location>
        <begin position="298"/>
        <end position="323"/>
    </location>
</feature>
<evidence type="ECO:0000256" key="1">
    <source>
        <dbReference type="SAM" id="Coils"/>
    </source>
</evidence>
<dbReference type="AlphaFoldDB" id="A0A6J8B4X2"/>
<protein>
    <recommendedName>
        <fullName evidence="6">DZIP3-like HEPN domain-containing protein</fullName>
    </recommendedName>
</protein>
<keyword evidence="2" id="KW-0812">Transmembrane</keyword>
<keyword evidence="2" id="KW-1133">Transmembrane helix</keyword>
<keyword evidence="5" id="KW-1185">Reference proteome</keyword>
<keyword evidence="3" id="KW-0732">Signal</keyword>
<dbReference type="SUPFAM" id="SSF50998">
    <property type="entry name" value="Quinoprotein alcohol dehydrogenase-like"/>
    <property type="match status" value="1"/>
</dbReference>